<comment type="caution">
    <text evidence="3">The sequence shown here is derived from an EMBL/GenBank/DDBJ whole genome shotgun (WGS) entry which is preliminary data.</text>
</comment>
<dbReference type="PANTHER" id="PTHR12436">
    <property type="entry name" value="80 KDA MCM3-ASSOCIATED PROTEIN"/>
    <property type="match status" value="1"/>
</dbReference>
<dbReference type="Pfam" id="PF03399">
    <property type="entry name" value="SAC3_GANP"/>
    <property type="match status" value="1"/>
</dbReference>
<evidence type="ECO:0000256" key="1">
    <source>
        <dbReference type="SAM" id="MobiDB-lite"/>
    </source>
</evidence>
<dbReference type="EMBL" id="ASPP01009086">
    <property type="protein sequence ID" value="ETO24642.1"/>
    <property type="molecule type" value="Genomic_DNA"/>
</dbReference>
<organism evidence="3 4">
    <name type="scientific">Reticulomyxa filosa</name>
    <dbReference type="NCBI Taxonomy" id="46433"/>
    <lineage>
        <taxon>Eukaryota</taxon>
        <taxon>Sar</taxon>
        <taxon>Rhizaria</taxon>
        <taxon>Retaria</taxon>
        <taxon>Foraminifera</taxon>
        <taxon>Monothalamids</taxon>
        <taxon>Reticulomyxidae</taxon>
        <taxon>Reticulomyxa</taxon>
    </lineage>
</organism>
<feature type="compositionally biased region" description="Basic and acidic residues" evidence="1">
    <location>
        <begin position="1"/>
        <end position="12"/>
    </location>
</feature>
<name>X6NH08_RETFI</name>
<feature type="region of interest" description="Disordered" evidence="1">
    <location>
        <begin position="103"/>
        <end position="123"/>
    </location>
</feature>
<dbReference type="GO" id="GO:0005634">
    <property type="term" value="C:nucleus"/>
    <property type="evidence" value="ECO:0007669"/>
    <property type="project" value="TreeGrafter"/>
</dbReference>
<dbReference type="Gene3D" id="1.25.40.990">
    <property type="match status" value="1"/>
</dbReference>
<keyword evidence="4" id="KW-1185">Reference proteome</keyword>
<dbReference type="AlphaFoldDB" id="X6NH08"/>
<feature type="non-terminal residue" evidence="3">
    <location>
        <position position="1"/>
    </location>
</feature>
<feature type="compositionally biased region" description="Low complexity" evidence="1">
    <location>
        <begin position="109"/>
        <end position="123"/>
    </location>
</feature>
<dbReference type="PANTHER" id="PTHR12436:SF4">
    <property type="entry name" value="LEUKOCYTE RECEPTOR CLUSTER MEMBER 8"/>
    <property type="match status" value="1"/>
</dbReference>
<dbReference type="InterPro" id="IPR045107">
    <property type="entry name" value="SAC3/GANP/THP3"/>
</dbReference>
<dbReference type="OrthoDB" id="199574at2759"/>
<accession>X6NH08</accession>
<evidence type="ECO:0000313" key="4">
    <source>
        <dbReference type="Proteomes" id="UP000023152"/>
    </source>
</evidence>
<gene>
    <name evidence="3" type="ORF">RFI_12513</name>
</gene>
<feature type="region of interest" description="Disordered" evidence="1">
    <location>
        <begin position="1"/>
        <end position="67"/>
    </location>
</feature>
<evidence type="ECO:0000259" key="2">
    <source>
        <dbReference type="Pfam" id="PF03399"/>
    </source>
</evidence>
<protein>
    <recommendedName>
        <fullName evidence="2">SAC3/GANP/THP3 conserved domain-containing protein</fullName>
    </recommendedName>
</protein>
<dbReference type="InterPro" id="IPR005062">
    <property type="entry name" value="SAC3/GANP/THP3_conserved"/>
</dbReference>
<feature type="domain" description="SAC3/GANP/THP3 conserved" evidence="2">
    <location>
        <begin position="160"/>
        <end position="404"/>
    </location>
</feature>
<evidence type="ECO:0000313" key="3">
    <source>
        <dbReference type="EMBL" id="ETO24642.1"/>
    </source>
</evidence>
<reference evidence="3 4" key="1">
    <citation type="journal article" date="2013" name="Curr. Biol.">
        <title>The Genome of the Foraminiferan Reticulomyxa filosa.</title>
        <authorList>
            <person name="Glockner G."/>
            <person name="Hulsmann N."/>
            <person name="Schleicher M."/>
            <person name="Noegel A.A."/>
            <person name="Eichinger L."/>
            <person name="Gallinger C."/>
            <person name="Pawlowski J."/>
            <person name="Sierra R."/>
            <person name="Euteneuer U."/>
            <person name="Pillet L."/>
            <person name="Moustafa A."/>
            <person name="Platzer M."/>
            <person name="Groth M."/>
            <person name="Szafranski K."/>
            <person name="Schliwa M."/>
        </authorList>
    </citation>
    <scope>NUCLEOTIDE SEQUENCE [LARGE SCALE GENOMIC DNA]</scope>
</reference>
<proteinExistence type="predicted"/>
<sequence>KINDATQKREQRSVFVPSTHAKGRMDVDSEDDDDNTQLFSWNDNEHSTDKGTKRKTNSGGKLSDWGGLEDTDEAARIVARKARFQTGKNSSKNARFVTLANQSGRTSTNALHSADDASSNSNLSNTNALPERLDWHALRVIGTCKKLEKSYLRLTSVKLFAPEPSEVRDEETCHKVFRMLLNRWRSQRDYAYVGDQFKSLRQDLKVQHIRNQLTVDVYESNARICLEVGDLSEYNQCQSQLKELYKLSESFRHNFVEFLCYRLLYFAITRNSAGILETLKVNASYRRHPQVNLLFFFFFFANCERISEKKLNNKILQVVKIRSIIDTLQSMNYVKFFRLYKTTPHHIQCMLNQILHKTRYRTLVYICNAYGQTQYSVEAITEILGFENKTQCMDYLNQSGIKLKHVQSLDWIDCKLSRATLREFIPKSNDDKLGITHGSLYHEKESEKCTLEKFLLKS</sequence>
<dbReference type="Proteomes" id="UP000023152">
    <property type="component" value="Unassembled WGS sequence"/>
</dbReference>